<dbReference type="GO" id="GO:0016020">
    <property type="term" value="C:membrane"/>
    <property type="evidence" value="ECO:0007669"/>
    <property type="project" value="InterPro"/>
</dbReference>
<dbReference type="STRING" id="8187.ENSLCAP00010046954"/>
<evidence type="ECO:0000256" key="1">
    <source>
        <dbReference type="ARBA" id="ARBA00004302"/>
    </source>
</evidence>
<dbReference type="Gene3D" id="3.10.100.10">
    <property type="entry name" value="Mannose-Binding Protein A, subunit A"/>
    <property type="match status" value="1"/>
</dbReference>
<feature type="repeat" description="CSPG" evidence="19">
    <location>
        <begin position="740"/>
        <end position="834"/>
    </location>
</feature>
<dbReference type="CDD" id="cd00037">
    <property type="entry name" value="CLECT"/>
    <property type="match status" value="1"/>
</dbReference>
<keyword evidence="23" id="KW-1185">Reference proteome</keyword>
<feature type="repeat" description="CSPG" evidence="19">
    <location>
        <begin position="833"/>
        <end position="926"/>
    </location>
</feature>
<evidence type="ECO:0000256" key="5">
    <source>
        <dbReference type="ARBA" id="ARBA00022530"/>
    </source>
</evidence>
<evidence type="ECO:0000313" key="22">
    <source>
        <dbReference type="Ensembl" id="ENSLCAP00010046954.1"/>
    </source>
</evidence>
<keyword evidence="12" id="KW-0130">Cell adhesion</keyword>
<dbReference type="GO" id="GO:0007154">
    <property type="term" value="P:cell communication"/>
    <property type="evidence" value="ECO:0007669"/>
    <property type="project" value="InterPro"/>
</dbReference>
<feature type="repeat" description="CSPG" evidence="19">
    <location>
        <begin position="1449"/>
        <end position="1540"/>
    </location>
</feature>
<evidence type="ECO:0000256" key="4">
    <source>
        <dbReference type="ARBA" id="ARBA00022525"/>
    </source>
</evidence>
<dbReference type="InterPro" id="IPR016187">
    <property type="entry name" value="CTDL_fold"/>
</dbReference>
<evidence type="ECO:0000256" key="17">
    <source>
        <dbReference type="ARBA" id="ARBA00074560"/>
    </source>
</evidence>
<keyword evidence="13" id="KW-1015">Disulfide bond</keyword>
<feature type="repeat" description="CSPG" evidence="19">
    <location>
        <begin position="971"/>
        <end position="1073"/>
    </location>
</feature>
<evidence type="ECO:0000256" key="7">
    <source>
        <dbReference type="ARBA" id="ARBA00022729"/>
    </source>
</evidence>
<organism evidence="22 23">
    <name type="scientific">Lates calcarifer</name>
    <name type="common">Barramundi</name>
    <name type="synonym">Holocentrus calcarifer</name>
    <dbReference type="NCBI Taxonomy" id="8187"/>
    <lineage>
        <taxon>Eukaryota</taxon>
        <taxon>Metazoa</taxon>
        <taxon>Chordata</taxon>
        <taxon>Craniata</taxon>
        <taxon>Vertebrata</taxon>
        <taxon>Euteleostomi</taxon>
        <taxon>Actinopterygii</taxon>
        <taxon>Neopterygii</taxon>
        <taxon>Teleostei</taxon>
        <taxon>Neoteleostei</taxon>
        <taxon>Acanthomorphata</taxon>
        <taxon>Carangaria</taxon>
        <taxon>Carangaria incertae sedis</taxon>
        <taxon>Centropomidae</taxon>
        <taxon>Lates</taxon>
    </lineage>
</organism>
<dbReference type="Gene3D" id="2.60.40.2030">
    <property type="match status" value="1"/>
</dbReference>
<dbReference type="Pfam" id="PF19309">
    <property type="entry name" value="Frem_N"/>
    <property type="match status" value="1"/>
</dbReference>
<reference evidence="22" key="2">
    <citation type="submission" date="2025-08" db="UniProtKB">
        <authorList>
            <consortium name="Ensembl"/>
        </authorList>
    </citation>
    <scope>IDENTIFICATION</scope>
</reference>
<comment type="subunit">
    <text evidence="16">Interacts with FREM2.</text>
</comment>
<dbReference type="GO" id="GO:0046872">
    <property type="term" value="F:metal ion binding"/>
    <property type="evidence" value="ECO:0007669"/>
    <property type="project" value="UniProtKB-KW"/>
</dbReference>
<proteinExistence type="inferred from homology"/>
<comment type="similarity">
    <text evidence="2">Belongs to the FRAS1 family.</text>
</comment>
<dbReference type="InterPro" id="IPR003644">
    <property type="entry name" value="Calx_beta"/>
</dbReference>
<feature type="repeat" description="CSPG" evidence="19">
    <location>
        <begin position="606"/>
        <end position="718"/>
    </location>
</feature>
<dbReference type="Pfam" id="PF16184">
    <property type="entry name" value="Cadherin_3"/>
    <property type="match status" value="11"/>
</dbReference>
<evidence type="ECO:0000256" key="3">
    <source>
        <dbReference type="ARBA" id="ARBA00022473"/>
    </source>
</evidence>
<keyword evidence="7 20" id="KW-0732">Signal</keyword>
<evidence type="ECO:0000313" key="23">
    <source>
        <dbReference type="Proteomes" id="UP000314980"/>
    </source>
</evidence>
<comment type="function">
    <text evidence="15">Extracellular matrix protein that plays a role in epidermal differentiation and is required for epidermal adhesion during embryonic development.</text>
</comment>
<feature type="repeat" description="CSPG" evidence="19">
    <location>
        <begin position="1571"/>
        <end position="1668"/>
    </location>
</feature>
<evidence type="ECO:0000256" key="16">
    <source>
        <dbReference type="ARBA" id="ARBA00065340"/>
    </source>
</evidence>
<gene>
    <name evidence="22" type="primary">FREM1</name>
</gene>
<feature type="repeat" description="CSPG" evidence="19">
    <location>
        <begin position="485"/>
        <end position="579"/>
    </location>
</feature>
<name>A0A4W6F6G5_LATCA</name>
<feature type="signal peptide" evidence="20">
    <location>
        <begin position="1"/>
        <end position="23"/>
    </location>
</feature>
<sequence length="2097" mass="235032">FLILFSEMMWCFWFVSLLRVGLKVKRGQSAYLDESDLQFHIPRQKDACKVEVVLNEPITQRVGKVMPQVFDCHYLADEVKYVHNGCPLLKEDIVKLRLYRLTWRFLNSTASLMPVDGNVVSFHYERRSSLECSIHLSNHDTHLPAHGQLVTGDPEKATKRGDEPESFIHLRQQLDNKERAMCKSEDCLKGLKLVKFTKIPCDDFLMMGLRYQHIDPPSPDIDYIAIRLDLKDTRSGSIYQSEQSWIPVRIVGAMPNQPPKPSFMSMFILEVDQFILTPLSTATLDAEDEETLKQLLVFNITKPPVDGFIAHLTDHTRPISSFTWLDLNDMLIGYQPPNSSHTQRRNYEVEFEVHDFFFEKSPSMTVHMSVRNADTNAPRVSWNMGLSLLEGQSRPITWEQLQIVDNDNLNAVRVITVDGLQHGRLTVRGGKGFMFTVNDIRAGVVRYHHDDSDSTKDFIIFRITDGRHQTRHKFPIKILPKDDSPPFLITNMLLEVSEGQTALLRGSTLQASDLDSSDDYILFNITRPPQAGEVMKIPGPGLTGYPVSHFLQRDLSQSMLYYRHLGNEVFDDSFEVVLSDFHDPPNLSQPQVVMVHIEPVPDQPPKEVPGSSRCLVVKETEVVHITRQHLHFVDQESPDSELTYTVTTPPFYTGPHSTPDAGRLFLVDSIPKFTKDSSAPVLRLFTQHAVNFMKVAYMPPIMDIGPYPQYIQFVLSVTNRLGKTVTGICFNITVMPEDNQPPQVITNALTVDEGGECWLGPEHLLLSDVDSMEEVLQVELQREPQHGALQLGGLLLKPGQAFTVQDLKSFKVRTTLNFTATDGTNSVSFVLQVKVKPINDEVPVCAEGQEIVITAEYIYASDADSDNSSLAFLIARQPYHGVVLRNGVVVDRFIQADITAGIITYKHTGLEIGLTPRHDTITFVISDGETENSALCCGGGNPIRTRGTAQHRDSLPVYDLHITVFPVDSQPPSLTTGDIFMVDEGGTAPIIASHLKASDVDTVQDELVVSLISPPQFGYIENVLPSPGFEKSNMGISIASFSYKDLIDGHVNYVQSRHQRMEPTADQMMLCVSDGKHTSAHVPFYIIINPTNDEIPEFMARNITVREGEMKQLDSSVLHAMDLDVPRNTLLFSIVKPPHHGSIINHDNEKAVNKRREASPQSPVVDFTMTDLINGMDLMYVHDDSENMVDSFTIQLTDGKHQLHRQVMVKVLPTNDEEPHIIRNNGLEVEPGETRLISSVTLFAQDNDTPSSEVMYIFESVPTQGLLQLKVGPDWVTLTAGRNCTQETVDMNLLRYVHTGLHAAKTQDFFVFHLLDGKNQSPPQHFHISVKDLEKGNIAIFVKPVNVSRGDRVVLTTDVLLATDGTEKPEELLYTITNAPTQGHIEYIKHPGLAISTFSQMDIAANLVAYVHDNRASTRRETFQFVVSNSKTSRNGSFEITVEMVDRILPSLSSNKGITVPQGSSIILGPDCLALSDPDTPPSALTFTLLQPPQYGRLLLAGTTLTAGSNFTYGHIQELEVSYKHDGGPSQIDRFAFTASDTTNRGFLLDGQLHLEPVYFTIQIKPLDKLPPEVVKILDLWKAEVLDDGRYGIFLSSRELKAQDSDSREEELIFCIVRPPYFGYLENITTGGFVPQRFSQTELNKRTIVYIISPERESLSDSLEFRVSDPLGNTGPSHILEFSWSSVELSQPEYSVCEEQGGGSLDIIRKGNLAESSYITVKVLTATAGKDFLISPSSLIQFDPGVSKRSWQIEIIRDHLEEAEEMFEVLLISPEGTVIGTINRAQVTIRDSGQCRLNQDQEAPVLGGKEIRSDTYPQHGSIQLEKLPLGTESVIWARGDSISRPASLPKKKLRVTGNPKSVSTSSQSSDIVYTYHGIMQMRVEDDTSPSRKGRKANIRVVSRGAQQQVSAVPTDSKLDATADNSIPKPCVPELMGLLHFNQTTNQLFHCNGVSWKPWAPTDQIVSAQMCPQGWTFHGGHCYILSTEHKATWSTANRACRERYKGTLASVLSKVDMDWLWNFSGRKPFWIGLNDREGRGRWEWAGGEPVSYTNWRKTPPRSKMKGTKTCVLVWRRAKWQIRDCKTSRGHRFVCSVKT</sequence>
<dbReference type="GeneTree" id="ENSGT00940000156990"/>
<evidence type="ECO:0000256" key="11">
    <source>
        <dbReference type="ARBA" id="ARBA00022869"/>
    </source>
</evidence>
<evidence type="ECO:0000256" key="18">
    <source>
        <dbReference type="ARBA" id="ARBA00081243"/>
    </source>
</evidence>
<keyword evidence="5" id="KW-0272">Extracellular matrix</keyword>
<evidence type="ECO:0000256" key="15">
    <source>
        <dbReference type="ARBA" id="ARBA00058451"/>
    </source>
</evidence>
<evidence type="ECO:0000256" key="19">
    <source>
        <dbReference type="PROSITE-ProRule" id="PRU01201"/>
    </source>
</evidence>
<feature type="repeat" description="CSPG" evidence="19">
    <location>
        <begin position="1218"/>
        <end position="1315"/>
    </location>
</feature>
<accession>A0A4W6F6G5</accession>
<dbReference type="FunFam" id="3.10.100.10:FF:000081">
    <property type="entry name" value="FRAS1 related extracellular matrix 1"/>
    <property type="match status" value="1"/>
</dbReference>
<dbReference type="Ensembl" id="ENSLCAT00010048086.1">
    <property type="protein sequence ID" value="ENSLCAP00010046954.1"/>
    <property type="gene ID" value="ENSLCAG00010021751.1"/>
</dbReference>
<dbReference type="InterPro" id="IPR045658">
    <property type="entry name" value="FRAS1-rel_N"/>
</dbReference>
<evidence type="ECO:0000256" key="9">
    <source>
        <dbReference type="ARBA" id="ARBA00022737"/>
    </source>
</evidence>
<reference evidence="23" key="1">
    <citation type="submission" date="2015-09" db="EMBL/GenBank/DDBJ databases">
        <authorList>
            <person name="Sai Rama Sridatta P."/>
        </authorList>
    </citation>
    <scope>NUCLEOTIDE SEQUENCE [LARGE SCALE GENOMIC DNA]</scope>
</reference>
<dbReference type="InterPro" id="IPR016186">
    <property type="entry name" value="C-type_lectin-like/link_sf"/>
</dbReference>
<keyword evidence="11" id="KW-0084">Basement membrane</keyword>
<dbReference type="SMART" id="SM00034">
    <property type="entry name" value="CLECT"/>
    <property type="match status" value="1"/>
</dbReference>
<keyword evidence="3" id="KW-0217">Developmental protein</keyword>
<dbReference type="SUPFAM" id="SSF56436">
    <property type="entry name" value="C-type lectin-like"/>
    <property type="match status" value="1"/>
</dbReference>
<feature type="repeat" description="CSPG" evidence="19">
    <location>
        <begin position="377"/>
        <end position="464"/>
    </location>
</feature>
<dbReference type="InterPro" id="IPR038081">
    <property type="entry name" value="CalX-like_sf"/>
</dbReference>
<keyword evidence="6" id="KW-0479">Metal-binding</keyword>
<evidence type="ECO:0000256" key="6">
    <source>
        <dbReference type="ARBA" id="ARBA00022723"/>
    </source>
</evidence>
<evidence type="ECO:0000256" key="13">
    <source>
        <dbReference type="ARBA" id="ARBA00023157"/>
    </source>
</evidence>
<dbReference type="InParanoid" id="A0A4W6F6G5"/>
<dbReference type="GO" id="GO:0007155">
    <property type="term" value="P:cell adhesion"/>
    <property type="evidence" value="ECO:0007669"/>
    <property type="project" value="UniProtKB-KW"/>
</dbReference>
<comment type="subcellular location">
    <subcellularLocation>
        <location evidence="1">Secreted</location>
        <location evidence="1">Extracellular space</location>
        <location evidence="1">Extracellular matrix</location>
        <location evidence="1">Basement membrane</location>
    </subcellularLocation>
</comment>
<feature type="repeat" description="CSPG" evidence="19">
    <location>
        <begin position="1094"/>
        <end position="1197"/>
    </location>
</feature>
<evidence type="ECO:0000256" key="8">
    <source>
        <dbReference type="ARBA" id="ARBA00022734"/>
    </source>
</evidence>
<feature type="repeat" description="CSPG" evidence="19">
    <location>
        <begin position="260"/>
        <end position="352"/>
    </location>
</feature>
<keyword evidence="9" id="KW-0677">Repeat</keyword>
<evidence type="ECO:0000256" key="14">
    <source>
        <dbReference type="ARBA" id="ARBA00023180"/>
    </source>
</evidence>
<dbReference type="PANTHER" id="PTHR45739:SF7">
    <property type="entry name" value="FRAS1-RELATED EXTRACELLULAR MATRIX PROTEIN 1"/>
    <property type="match status" value="1"/>
</dbReference>
<keyword evidence="10" id="KW-0106">Calcium</keyword>
<evidence type="ECO:0000256" key="10">
    <source>
        <dbReference type="ARBA" id="ARBA00022837"/>
    </source>
</evidence>
<dbReference type="InterPro" id="IPR039005">
    <property type="entry name" value="CSPG_rpt"/>
</dbReference>
<dbReference type="PROSITE" id="PS51854">
    <property type="entry name" value="CSPG"/>
    <property type="match status" value="12"/>
</dbReference>
<dbReference type="GO" id="GO:0030246">
    <property type="term" value="F:carbohydrate binding"/>
    <property type="evidence" value="ECO:0007669"/>
    <property type="project" value="UniProtKB-KW"/>
</dbReference>
<dbReference type="Pfam" id="PF00059">
    <property type="entry name" value="Lectin_C"/>
    <property type="match status" value="1"/>
</dbReference>
<dbReference type="InterPro" id="IPR051561">
    <property type="entry name" value="FRAS1_ECM"/>
</dbReference>
<dbReference type="GO" id="GO:0005604">
    <property type="term" value="C:basement membrane"/>
    <property type="evidence" value="ECO:0007669"/>
    <property type="project" value="UniProtKB-SubCell"/>
</dbReference>
<dbReference type="SUPFAM" id="SSF141072">
    <property type="entry name" value="CalX-like"/>
    <property type="match status" value="1"/>
</dbReference>
<evidence type="ECO:0000256" key="12">
    <source>
        <dbReference type="ARBA" id="ARBA00022889"/>
    </source>
</evidence>
<evidence type="ECO:0000256" key="20">
    <source>
        <dbReference type="SAM" id="SignalP"/>
    </source>
</evidence>
<feature type="repeat" description="CSPG" evidence="19">
    <location>
        <begin position="1336"/>
        <end position="1428"/>
    </location>
</feature>
<dbReference type="Proteomes" id="UP000314980">
    <property type="component" value="Unassembled WGS sequence"/>
</dbReference>
<keyword evidence="8" id="KW-0430">Lectin</keyword>
<keyword evidence="4" id="KW-0964">Secreted</keyword>
<reference evidence="22" key="3">
    <citation type="submission" date="2025-09" db="UniProtKB">
        <authorList>
            <consortium name="Ensembl"/>
        </authorList>
    </citation>
    <scope>IDENTIFICATION</scope>
</reference>
<feature type="domain" description="C-type lectin" evidence="21">
    <location>
        <begin position="1977"/>
        <end position="2083"/>
    </location>
</feature>
<dbReference type="InterPro" id="IPR001304">
    <property type="entry name" value="C-type_lectin-like"/>
</dbReference>
<keyword evidence="14" id="KW-0325">Glycoprotein</keyword>
<dbReference type="GO" id="GO:0009653">
    <property type="term" value="P:anatomical structure morphogenesis"/>
    <property type="evidence" value="ECO:0007669"/>
    <property type="project" value="TreeGrafter"/>
</dbReference>
<dbReference type="PROSITE" id="PS50041">
    <property type="entry name" value="C_TYPE_LECTIN_2"/>
    <property type="match status" value="1"/>
</dbReference>
<dbReference type="Pfam" id="PF03160">
    <property type="entry name" value="Calx-beta"/>
    <property type="match status" value="1"/>
</dbReference>
<protein>
    <recommendedName>
        <fullName evidence="17">FRAS1-related extracellular matrix protein 1</fullName>
    </recommendedName>
    <alternativeName>
        <fullName evidence="18">Protein QBRICK</fullName>
    </alternativeName>
</protein>
<feature type="chain" id="PRO_5021429130" description="FRAS1-related extracellular matrix protein 1" evidence="20">
    <location>
        <begin position="24"/>
        <end position="2097"/>
    </location>
</feature>
<evidence type="ECO:0000259" key="21">
    <source>
        <dbReference type="PROSITE" id="PS50041"/>
    </source>
</evidence>
<evidence type="ECO:0000256" key="2">
    <source>
        <dbReference type="ARBA" id="ARBA00005529"/>
    </source>
</evidence>
<dbReference type="PANTHER" id="PTHR45739">
    <property type="entry name" value="MATRIX PROTEIN, PUTATIVE-RELATED"/>
    <property type="match status" value="1"/>
</dbReference>